<name>A0A8S3CES6_9BILA</name>
<dbReference type="Proteomes" id="UP000681967">
    <property type="component" value="Unassembled WGS sequence"/>
</dbReference>
<evidence type="ECO:0000313" key="1">
    <source>
        <dbReference type="EMBL" id="CAF4435928.1"/>
    </source>
</evidence>
<dbReference type="EMBL" id="CAJOBH010063325">
    <property type="protein sequence ID" value="CAF4435928.1"/>
    <property type="molecule type" value="Genomic_DNA"/>
</dbReference>
<evidence type="ECO:0000313" key="6">
    <source>
        <dbReference type="Proteomes" id="UP000681720"/>
    </source>
</evidence>
<protein>
    <submittedName>
        <fullName evidence="4">Uncharacterized protein</fullName>
    </submittedName>
</protein>
<dbReference type="EMBL" id="CAJOBJ010180131">
    <property type="protein sequence ID" value="CAF4914912.1"/>
    <property type="molecule type" value="Genomic_DNA"/>
</dbReference>
<evidence type="ECO:0000313" key="5">
    <source>
        <dbReference type="EMBL" id="CAF4914912.1"/>
    </source>
</evidence>
<sequence>ANNVQSVIAAVADLLKIAYPSTFDVHQTLNNNSNVHYSSSFDPNCLCSTTLNNNGDSKNFLSAPSASTIPQISTVCRSSS</sequence>
<dbReference type="EMBL" id="CAJOBH010117350">
    <property type="protein sequence ID" value="CAF4693161.1"/>
    <property type="molecule type" value="Genomic_DNA"/>
</dbReference>
<dbReference type="AlphaFoldDB" id="A0A8S3CES6"/>
<comment type="caution">
    <text evidence="4">The sequence shown here is derived from an EMBL/GenBank/DDBJ whole genome shotgun (WGS) entry which is preliminary data.</text>
</comment>
<dbReference type="EMBL" id="CAJOBI010171210">
    <property type="protein sequence ID" value="CAF4889866.1"/>
    <property type="molecule type" value="Genomic_DNA"/>
</dbReference>
<accession>A0A8S3CES6</accession>
<dbReference type="Proteomes" id="UP000676336">
    <property type="component" value="Unassembled WGS sequence"/>
</dbReference>
<organism evidence="4 6">
    <name type="scientific">Rotaria magnacalcarata</name>
    <dbReference type="NCBI Taxonomy" id="392030"/>
    <lineage>
        <taxon>Eukaryota</taxon>
        <taxon>Metazoa</taxon>
        <taxon>Spiralia</taxon>
        <taxon>Gnathifera</taxon>
        <taxon>Rotifera</taxon>
        <taxon>Eurotatoria</taxon>
        <taxon>Bdelloidea</taxon>
        <taxon>Philodinida</taxon>
        <taxon>Philodinidae</taxon>
        <taxon>Rotaria</taxon>
    </lineage>
</organism>
<dbReference type="Proteomes" id="UP000681720">
    <property type="component" value="Unassembled WGS sequence"/>
</dbReference>
<evidence type="ECO:0000313" key="3">
    <source>
        <dbReference type="EMBL" id="CAF4889866.1"/>
    </source>
</evidence>
<evidence type="ECO:0000313" key="2">
    <source>
        <dbReference type="EMBL" id="CAF4693161.1"/>
    </source>
</evidence>
<gene>
    <name evidence="1" type="ORF">BYL167_LOCUS33099</name>
    <name evidence="2" type="ORF">BYL167_LOCUS43796</name>
    <name evidence="4" type="ORF">GIL414_LOCUS52472</name>
    <name evidence="5" type="ORF">GIL414_LOCUS52502</name>
    <name evidence="3" type="ORF">SMN809_LOCUS51223</name>
</gene>
<feature type="non-terminal residue" evidence="4">
    <location>
        <position position="1"/>
    </location>
</feature>
<reference evidence="4" key="1">
    <citation type="submission" date="2021-02" db="EMBL/GenBank/DDBJ databases">
        <authorList>
            <person name="Nowell W R."/>
        </authorList>
    </citation>
    <scope>NUCLEOTIDE SEQUENCE</scope>
</reference>
<evidence type="ECO:0000313" key="4">
    <source>
        <dbReference type="EMBL" id="CAF4914123.1"/>
    </source>
</evidence>
<proteinExistence type="predicted"/>
<dbReference type="EMBL" id="CAJOBJ010179876">
    <property type="protein sequence ID" value="CAF4914123.1"/>
    <property type="molecule type" value="Genomic_DNA"/>
</dbReference>
<feature type="non-terminal residue" evidence="4">
    <location>
        <position position="80"/>
    </location>
</feature>